<dbReference type="Proteomes" id="UP000518266">
    <property type="component" value="Unassembled WGS sequence"/>
</dbReference>
<sequence>MAKYPKIQDQVQEELSRVIGSRQAQVEDRKSLPFTDAVIHETQRLGNIAPLALPHKTSQDVTFQGHFIKKVRMNEKRDHSVSLLTSVLYDESEWEHARSFYPAHFLDKDGKFIKPDAFMPFSAGRRVCVGESLARMELFIFFTSLLQHFRFTPAPGVSEDELDLTPGVGFTLSPSPHKLCAVSCILSVPSPCLELWLSCCSSTFSPPASAPRMKGRDLQLSKKYGSVFTVHLGPQKVVILAGYKTVKEALVNYADEFGDRYSMQITKETSGGHGLIWSNGESWREMRRFAMTSLRDFGMGKRASEDKIIEECTYLIDVLKKCKGEAFDTTQPIYQAVANMICSIVYGSRFEYDDAEFTSLKGTSHDIAESKKRNQQLFSRLKETLNPQMCRGLVDAFLLRKLNLEACQTTTSTKLKMPSYVTRQRFGSELFEYLNYLYLQESGITDSHFHDKNLIQTVLNLFTAGTDTTATTLRWALLYMAKNPKIQGKELRILTIFKNSPGNNMCSPTKENNLNGHKNLVQEELSKVKGGRQVQVEDRQHLHFTNAVIHEIQRLANIVPMALPHKMSQDITFQGHFIKKGTTVYPLLTSVLCDETEWEHPSSFYPAHFLDKDGKFVKRDAFLPFSAGLSQAVSWGESGKNGDFPLFTSLLQHFRFTPPPGVSEDELDLTPIVSFAVSPSPHKLCAVPVVFSSQDEGKGPPGPKPLPLLGNLLQLDLKRPYQTFMELSKKYGSVFTVHLGPQKVVILAGYKTVKEALVNYADEFGDRYSMQITKETSGGHGKERFFFLNNLPQFRTQSTIENIEQTWSGHNIGFILGLARSNGESWREMRRFTLTNLRDFGMGKRACEDKIIEECTYLIDVLKKCKGEAFDTTQPIYQAVANMICSIVYGSRFEYDDAEFTSLVFNMFPWIGKWIADRKELHRIVAEDNKQNHRLKETLNPQMCRGFVDAFLLRKQNLEESGITDSHFHDKNLMQTVLNLFAAGTDTTATTLRWALLFMAKYPKIQGKSLESDQTFHATVQATICALPTQRSSQLKIIFNLLDQVQEELSRVIGSRQAQVEDRKSLPFTDAVIHETQRLGNIAPLALPHKTSQDVTFQGHFIKKGTTVFPLLTSVLYDESEWEHARSFYPAHFLDKDGKFIKPDAFMPFSAGRRVCVGESLARMELFIFFTSLLQHFRFTPAPGVSEDELDLTPGVGFTLSPSPHKLCAVSCISISLFGALVVLLLVYIFSSSFSSQDEGKGPPGPKPLPLLGNLLQLDLKRPYQHLWRGVMFYLSKKYGSVFTVHLGPQKVVILAGYKTVKEALVNYADEFGDRYSMQITKETSGGHGLIWSNGESWREMRRFAMTSLRDFGMGKRASEDKIIEECTYLIDVLKKCKGEAFDTTQPIYQAVSNMICSIVYGSRFEYDDAEFTSLVFNMFPWIGKWIADRKELHTIIAESKKQTLNPQMCRGLVDAFLLRKLNLEESGITDSHFHDKNLIQTVLNLFTAGTDTTATTLRWALLYMAKNPKIQGKELRILTIFKNSPGNNMCSPTKENNLNGHKNLVQEELSKVKGGRQVQVEDRQHLHFTNAVIHEIQRLANIVPMALPHKMSQDITFQGHFIKKGTTVYPLLTSVLCDETEWEHPSSFYPAHFLDKDGKFVKRDAFLPFSAGLSQAVSWGESGKNGDFPLFTSLLQHFRFTPPPGVSEDELDLTPIVSFAVSPSPHKLCAVPVSFSSISLIGALVVLLLVYILSSSSFSSQDEGKGPPGPKPLPLLGNLLQLDLKRPYQTFMELSKKYGSVFTVHLGPQKVVILAGYKTVKEALVNYADEFGDRYSMQITKETSGGHGLARSNGESWREMRRFTLTNLRDFGMGKRACEDKIIEECTYLIDVLKKCKGEAFDTTQPIYQAVANMICSIVYGSRFEYDDAEFTSLVFNMFPWIGKWIADRKELHRIVAEDNKQNQQLFSRLKETLNPQMCRGFVDAFLLRKQNLEESGITDSHFHDKNLMQTVLNLFAAGTDTTATTLRWALLFMAKYPKIQVQATICALPTQRSSQLKIIFNLLDQVQEELSRVIGSRQAQVEDRKSLPFTDAVIHETQRLGNIAPLALPHKTSQDVTFQGHFIKKVRMNEKRDHSVSLLTSVLYDESEWEHARSFYPAHFLDKDGKFIKPDAFMPFSAGRRVCVGESLARMELFIFFTSLLQHFRFTPAPGVSEDELDLTPGVGFTLSPSPHKLCAVSCISISLFGALVVLLLVYIFSSSFSSQDEGKGPPGPKPLPLLGNLLQLDLKRPYQTFMELSKKYGSVFTVHLGPQKVVILAGYKTVKEALVNYADEFGDRYSMQIKKKLQFRTQSTIENIEQTWSGHNIGFILGLIWSNGESWREMRRFAMTSLRDFGMGKRASEDKIIEECTYLIDVLKKCKGKCLIKTNCMISNRLTSLWFLFVLLFTGEAFDTTQPIYQAVANMICSIVYGSRFEYDDAEFTSLVFNMFPWIGKWIADRKELHTIAESKKRNQQLFSRLKETLNPQMCRGLVDAFLLRKLNLEESGITDSHFHDKNLIQTVLISLLLALTQQQLH</sequence>
<keyword evidence="7" id="KW-0256">Endoplasmic reticulum</keyword>
<reference evidence="13 14" key="1">
    <citation type="submission" date="2020-03" db="EMBL/GenBank/DDBJ databases">
        <title>Dissostichus mawsoni Genome sequencing and assembly.</title>
        <authorList>
            <person name="Park H."/>
        </authorList>
    </citation>
    <scope>NUCLEOTIDE SEQUENCE [LARGE SCALE GENOMIC DNA]</scope>
    <source>
        <strain evidence="13">DM0001</strain>
        <tissue evidence="13">Muscle</tissue>
    </source>
</reference>
<evidence type="ECO:0000256" key="2">
    <source>
        <dbReference type="ARBA" id="ARBA00004174"/>
    </source>
</evidence>
<evidence type="ECO:0000256" key="4">
    <source>
        <dbReference type="ARBA" id="ARBA00010617"/>
    </source>
</evidence>
<dbReference type="InterPro" id="IPR050182">
    <property type="entry name" value="Cytochrome_P450_fam2"/>
</dbReference>
<evidence type="ECO:0000256" key="10">
    <source>
        <dbReference type="ARBA" id="ARBA00023004"/>
    </source>
</evidence>
<comment type="cofactor">
    <cofactor evidence="1">
        <name>heme</name>
        <dbReference type="ChEBI" id="CHEBI:30413"/>
    </cofactor>
</comment>
<proteinExistence type="inferred from homology"/>
<dbReference type="GO" id="GO:0006082">
    <property type="term" value="P:organic acid metabolic process"/>
    <property type="evidence" value="ECO:0007669"/>
    <property type="project" value="TreeGrafter"/>
</dbReference>
<dbReference type="PROSITE" id="PS00086">
    <property type="entry name" value="CYTOCHROME_P450"/>
    <property type="match status" value="3"/>
</dbReference>
<evidence type="ECO:0000256" key="7">
    <source>
        <dbReference type="ARBA" id="ARBA00022824"/>
    </source>
</evidence>
<comment type="subcellular location">
    <subcellularLocation>
        <location evidence="3">Endoplasmic reticulum membrane</location>
        <topology evidence="3">Peripheral membrane protein</topology>
    </subcellularLocation>
    <subcellularLocation>
        <location evidence="2">Microsome membrane</location>
        <topology evidence="2">Peripheral membrane protein</topology>
    </subcellularLocation>
</comment>
<dbReference type="InterPro" id="IPR001128">
    <property type="entry name" value="Cyt_P450"/>
</dbReference>
<protein>
    <submittedName>
        <fullName evidence="13">Uncharacterized protein</fullName>
    </submittedName>
</protein>
<comment type="similarity">
    <text evidence="4">Belongs to the cytochrome P450 family.</text>
</comment>
<keyword evidence="8" id="KW-0492">Microsome</keyword>
<dbReference type="SUPFAM" id="SSF48264">
    <property type="entry name" value="Cytochrome P450"/>
    <property type="match status" value="6"/>
</dbReference>
<accession>A0A7J5YLA4</accession>
<keyword evidence="9" id="KW-0560">Oxidoreductase</keyword>
<evidence type="ECO:0000256" key="9">
    <source>
        <dbReference type="ARBA" id="ARBA00023002"/>
    </source>
</evidence>
<evidence type="ECO:0000256" key="3">
    <source>
        <dbReference type="ARBA" id="ARBA00004406"/>
    </source>
</evidence>
<dbReference type="GO" id="GO:0005789">
    <property type="term" value="C:endoplasmic reticulum membrane"/>
    <property type="evidence" value="ECO:0007669"/>
    <property type="project" value="UniProtKB-SubCell"/>
</dbReference>
<keyword evidence="11" id="KW-0503">Monooxygenase</keyword>
<organism evidence="13 14">
    <name type="scientific">Dissostichus mawsoni</name>
    <name type="common">Antarctic cod</name>
    <dbReference type="NCBI Taxonomy" id="36200"/>
    <lineage>
        <taxon>Eukaryota</taxon>
        <taxon>Metazoa</taxon>
        <taxon>Chordata</taxon>
        <taxon>Craniata</taxon>
        <taxon>Vertebrata</taxon>
        <taxon>Euteleostomi</taxon>
        <taxon>Actinopterygii</taxon>
        <taxon>Neopterygii</taxon>
        <taxon>Teleostei</taxon>
        <taxon>Neoteleostei</taxon>
        <taxon>Acanthomorphata</taxon>
        <taxon>Eupercaria</taxon>
        <taxon>Perciformes</taxon>
        <taxon>Notothenioidei</taxon>
        <taxon>Nototheniidae</taxon>
        <taxon>Dissostichus</taxon>
    </lineage>
</organism>
<evidence type="ECO:0000256" key="5">
    <source>
        <dbReference type="ARBA" id="ARBA00022617"/>
    </source>
</evidence>
<dbReference type="Pfam" id="PF00067">
    <property type="entry name" value="p450"/>
    <property type="match status" value="11"/>
</dbReference>
<evidence type="ECO:0000313" key="13">
    <source>
        <dbReference type="EMBL" id="KAF3850276.1"/>
    </source>
</evidence>
<keyword evidence="5" id="KW-0349">Heme</keyword>
<comment type="caution">
    <text evidence="13">The sequence shown here is derived from an EMBL/GenBank/DDBJ whole genome shotgun (WGS) entry which is preliminary data.</text>
</comment>
<keyword evidence="10" id="KW-0408">Iron</keyword>
<dbReference type="InterPro" id="IPR002401">
    <property type="entry name" value="Cyt_P450_E_grp-I"/>
</dbReference>
<dbReference type="GO" id="GO:0016712">
    <property type="term" value="F:oxidoreductase activity, acting on paired donors, with incorporation or reduction of molecular oxygen, reduced flavin or flavoprotein as one donor, and incorporation of one atom of oxygen"/>
    <property type="evidence" value="ECO:0007669"/>
    <property type="project" value="TreeGrafter"/>
</dbReference>
<dbReference type="PRINTS" id="PR00463">
    <property type="entry name" value="EP450I"/>
</dbReference>
<name>A0A7J5YLA4_DISMA</name>
<keyword evidence="12" id="KW-0472">Membrane</keyword>
<evidence type="ECO:0000256" key="11">
    <source>
        <dbReference type="ARBA" id="ARBA00023033"/>
    </source>
</evidence>
<dbReference type="GO" id="GO:0005506">
    <property type="term" value="F:iron ion binding"/>
    <property type="evidence" value="ECO:0007669"/>
    <property type="project" value="InterPro"/>
</dbReference>
<evidence type="ECO:0000256" key="8">
    <source>
        <dbReference type="ARBA" id="ARBA00022848"/>
    </source>
</evidence>
<dbReference type="GO" id="GO:0006805">
    <property type="term" value="P:xenobiotic metabolic process"/>
    <property type="evidence" value="ECO:0007669"/>
    <property type="project" value="TreeGrafter"/>
</dbReference>
<gene>
    <name evidence="13" type="ORF">F7725_019995</name>
</gene>
<evidence type="ECO:0000256" key="12">
    <source>
        <dbReference type="ARBA" id="ARBA00023136"/>
    </source>
</evidence>
<keyword evidence="6" id="KW-0479">Metal-binding</keyword>
<dbReference type="FunFam" id="1.10.630.10:FF:000238">
    <property type="entry name" value="Cytochrome P450 2A6"/>
    <property type="match status" value="2"/>
</dbReference>
<dbReference type="FunFam" id="1.10.630.10:FF:000004">
    <property type="entry name" value="cytochrome P450 2D15 isoform X1"/>
    <property type="match status" value="1"/>
</dbReference>
<dbReference type="InterPro" id="IPR017972">
    <property type="entry name" value="Cyt_P450_CS"/>
</dbReference>
<evidence type="ECO:0000256" key="6">
    <source>
        <dbReference type="ARBA" id="ARBA00022723"/>
    </source>
</evidence>
<dbReference type="Gene3D" id="1.10.630.10">
    <property type="entry name" value="Cytochrome P450"/>
    <property type="match status" value="6"/>
</dbReference>
<dbReference type="EMBL" id="JAAKFY010000011">
    <property type="protein sequence ID" value="KAF3850276.1"/>
    <property type="molecule type" value="Genomic_DNA"/>
</dbReference>
<dbReference type="InterPro" id="IPR036396">
    <property type="entry name" value="Cyt_P450_sf"/>
</dbReference>
<evidence type="ECO:0000313" key="14">
    <source>
        <dbReference type="Proteomes" id="UP000518266"/>
    </source>
</evidence>
<dbReference type="PANTHER" id="PTHR24300">
    <property type="entry name" value="CYTOCHROME P450 508A4-RELATED"/>
    <property type="match status" value="1"/>
</dbReference>
<dbReference type="PRINTS" id="PR00385">
    <property type="entry name" value="P450"/>
</dbReference>
<evidence type="ECO:0000256" key="1">
    <source>
        <dbReference type="ARBA" id="ARBA00001971"/>
    </source>
</evidence>
<keyword evidence="14" id="KW-1185">Reference proteome</keyword>
<dbReference type="OrthoDB" id="2789670at2759"/>
<dbReference type="GO" id="GO:0020037">
    <property type="term" value="F:heme binding"/>
    <property type="evidence" value="ECO:0007669"/>
    <property type="project" value="InterPro"/>
</dbReference>
<dbReference type="PANTHER" id="PTHR24300:SF319">
    <property type="entry name" value="CYTOCHROME P450, FAMILY 2, SUBFAMILY AC, POLYPEPTIDE 1"/>
    <property type="match status" value="1"/>
</dbReference>